<dbReference type="PANTHER" id="PTHR47534:SF3">
    <property type="entry name" value="ALCOHOL DEHYDROGENASE-LIKE C-TERMINAL DOMAIN-CONTAINING PROTEIN"/>
    <property type="match status" value="1"/>
</dbReference>
<dbReference type="InterPro" id="IPR036291">
    <property type="entry name" value="NAD(P)-bd_dom_sf"/>
</dbReference>
<dbReference type="GO" id="GO:0016491">
    <property type="term" value="F:oxidoreductase activity"/>
    <property type="evidence" value="ECO:0007669"/>
    <property type="project" value="UniProtKB-KW"/>
</dbReference>
<feature type="transmembrane region" description="Helical" evidence="2">
    <location>
        <begin position="76"/>
        <end position="97"/>
    </location>
</feature>
<gene>
    <name evidence="3" type="ORF">UFOPK3772_03127</name>
</gene>
<dbReference type="InterPro" id="IPR045713">
    <property type="entry name" value="DUF6069"/>
</dbReference>
<sequence length="429" mass="45608">MKNQRFRLGIFAIVAIVATAVNAIIFVIATAVGASMRVTTLGESTSGIVNVLAGTFVSLMFAAAVLKLILTKRPGFAVTASWLGLGFAVISAALPLMAGDDLRTGASLASMHLVGGLGWIVGVRVANQSTSPKLAMKGFPDHSLTIQTVLVESLDLTGRRVIVFGGTDGLGRAIARLAASRGAEVTVVGRTFRDEGVKGLQFVKADLSSMKEAQRVGREMVVESTDVLLLTTGIIAAKQREVTSEGIERDMAVSFLSRLVLLQGMAHRLGTERAAAPVPRIFVMGFPGTGGLGNLDDLTGERTYSWSEVHMNTVAGNEALVLEGARRSSAVHYFGLNPNLIKTDIRGPVLGGGIMHRVVEFFIGLFTQSAEGYAKRIVPLLFAEELDARNGVMFGHKGNPILPSKGMTDAYVGQFIEESQQLVENALLR</sequence>
<dbReference type="Pfam" id="PF19545">
    <property type="entry name" value="DUF6069"/>
    <property type="match status" value="1"/>
</dbReference>
<accession>A0A6J7LPZ6</accession>
<name>A0A6J7LPZ6_9ZZZZ</name>
<feature type="transmembrane region" description="Helical" evidence="2">
    <location>
        <begin position="109"/>
        <end position="127"/>
    </location>
</feature>
<protein>
    <submittedName>
        <fullName evidence="3">Unannotated protein</fullName>
    </submittedName>
</protein>
<feature type="transmembrane region" description="Helical" evidence="2">
    <location>
        <begin position="12"/>
        <end position="36"/>
    </location>
</feature>
<dbReference type="Gene3D" id="3.40.50.720">
    <property type="entry name" value="NAD(P)-binding Rossmann-like Domain"/>
    <property type="match status" value="1"/>
</dbReference>
<dbReference type="AlphaFoldDB" id="A0A6J7LPZ6"/>
<keyword evidence="2" id="KW-0812">Transmembrane</keyword>
<evidence type="ECO:0000256" key="1">
    <source>
        <dbReference type="ARBA" id="ARBA00023002"/>
    </source>
</evidence>
<dbReference type="InterPro" id="IPR002347">
    <property type="entry name" value="SDR_fam"/>
</dbReference>
<keyword evidence="2" id="KW-0472">Membrane</keyword>
<evidence type="ECO:0000313" key="3">
    <source>
        <dbReference type="EMBL" id="CAB4968663.1"/>
    </source>
</evidence>
<dbReference type="InterPro" id="IPR052228">
    <property type="entry name" value="Sec_Metab_Biosynth_Oxidored"/>
</dbReference>
<proteinExistence type="predicted"/>
<reference evidence="3" key="1">
    <citation type="submission" date="2020-05" db="EMBL/GenBank/DDBJ databases">
        <authorList>
            <person name="Chiriac C."/>
            <person name="Salcher M."/>
            <person name="Ghai R."/>
            <person name="Kavagutti S V."/>
        </authorList>
    </citation>
    <scope>NUCLEOTIDE SEQUENCE</scope>
</reference>
<dbReference type="SUPFAM" id="SSF51735">
    <property type="entry name" value="NAD(P)-binding Rossmann-fold domains"/>
    <property type="match status" value="1"/>
</dbReference>
<keyword evidence="1" id="KW-0560">Oxidoreductase</keyword>
<organism evidence="3">
    <name type="scientific">freshwater metagenome</name>
    <dbReference type="NCBI Taxonomy" id="449393"/>
    <lineage>
        <taxon>unclassified sequences</taxon>
        <taxon>metagenomes</taxon>
        <taxon>ecological metagenomes</taxon>
    </lineage>
</organism>
<dbReference type="Pfam" id="PF00106">
    <property type="entry name" value="adh_short"/>
    <property type="match status" value="1"/>
</dbReference>
<dbReference type="PANTHER" id="PTHR47534">
    <property type="entry name" value="YALI0E05731P"/>
    <property type="match status" value="1"/>
</dbReference>
<feature type="transmembrane region" description="Helical" evidence="2">
    <location>
        <begin position="48"/>
        <end position="69"/>
    </location>
</feature>
<keyword evidence="2" id="KW-1133">Transmembrane helix</keyword>
<dbReference type="EMBL" id="CAFBNE010000160">
    <property type="protein sequence ID" value="CAB4968663.1"/>
    <property type="molecule type" value="Genomic_DNA"/>
</dbReference>
<evidence type="ECO:0000256" key="2">
    <source>
        <dbReference type="SAM" id="Phobius"/>
    </source>
</evidence>